<reference evidence="1" key="1">
    <citation type="journal article" date="2021" name="Environ. Microbiol.">
        <title>Gene family expansions and transcriptome signatures uncover fungal adaptations to wood decay.</title>
        <authorList>
            <person name="Hage H."/>
            <person name="Miyauchi S."/>
            <person name="Viragh M."/>
            <person name="Drula E."/>
            <person name="Min B."/>
            <person name="Chaduli D."/>
            <person name="Navarro D."/>
            <person name="Favel A."/>
            <person name="Norest M."/>
            <person name="Lesage-Meessen L."/>
            <person name="Balint B."/>
            <person name="Merenyi Z."/>
            <person name="de Eugenio L."/>
            <person name="Morin E."/>
            <person name="Martinez A.T."/>
            <person name="Baldrian P."/>
            <person name="Stursova M."/>
            <person name="Martinez M.J."/>
            <person name="Novotny C."/>
            <person name="Magnuson J.K."/>
            <person name="Spatafora J.W."/>
            <person name="Maurice S."/>
            <person name="Pangilinan J."/>
            <person name="Andreopoulos W."/>
            <person name="LaButti K."/>
            <person name="Hundley H."/>
            <person name="Na H."/>
            <person name="Kuo A."/>
            <person name="Barry K."/>
            <person name="Lipzen A."/>
            <person name="Henrissat B."/>
            <person name="Riley R."/>
            <person name="Ahrendt S."/>
            <person name="Nagy L.G."/>
            <person name="Grigoriev I.V."/>
            <person name="Martin F."/>
            <person name="Rosso M.N."/>
        </authorList>
    </citation>
    <scope>NUCLEOTIDE SEQUENCE</scope>
    <source>
        <strain evidence="1">CBS 384.51</strain>
    </source>
</reference>
<protein>
    <submittedName>
        <fullName evidence="1">RlpA-like double-psi beta-barrel-protein domain-containing protein-containing protein</fullName>
    </submittedName>
</protein>
<name>A0ACB8UHC9_9APHY</name>
<keyword evidence="2" id="KW-1185">Reference proteome</keyword>
<dbReference type="EMBL" id="MU274901">
    <property type="protein sequence ID" value="KAI0093691.1"/>
    <property type="molecule type" value="Genomic_DNA"/>
</dbReference>
<accession>A0ACB8UHC9</accession>
<organism evidence="1 2">
    <name type="scientific">Irpex rosettiformis</name>
    <dbReference type="NCBI Taxonomy" id="378272"/>
    <lineage>
        <taxon>Eukaryota</taxon>
        <taxon>Fungi</taxon>
        <taxon>Dikarya</taxon>
        <taxon>Basidiomycota</taxon>
        <taxon>Agaricomycotina</taxon>
        <taxon>Agaricomycetes</taxon>
        <taxon>Polyporales</taxon>
        <taxon>Irpicaceae</taxon>
        <taxon>Irpex</taxon>
    </lineage>
</organism>
<dbReference type="Proteomes" id="UP001055072">
    <property type="component" value="Unassembled WGS sequence"/>
</dbReference>
<sequence>MLGLISVASLALSAVTAVNGIVLPHGTAAARHARIARDASTYDAAALEPYTDYNTRYWAIGCPSQHNTQFFDDCCHPLLKGETVERNRDAKCNPANLSSSATAVGSSAAPTASDDGEDCYTSDESSSAAPTTHSPTSSAAPVATSAAVPVNVGGEPPKASATTEVTTHTPTATPTTHTPTTSHTPTPTPTPTPAPASSGSNGFAGTGTWFTQNGVAGACGTVHSDNDFIVALDYRKYGDTGARSQYCGKTLTITNKSNGNTQTATVADACPTCGKDTDLDLSVGLFKAMSNDDLGLGVLNIEWYFN</sequence>
<evidence type="ECO:0000313" key="2">
    <source>
        <dbReference type="Proteomes" id="UP001055072"/>
    </source>
</evidence>
<comment type="caution">
    <text evidence="1">The sequence shown here is derived from an EMBL/GenBank/DDBJ whole genome shotgun (WGS) entry which is preliminary data.</text>
</comment>
<gene>
    <name evidence="1" type="ORF">BDY19DRAFT_989243</name>
</gene>
<evidence type="ECO:0000313" key="1">
    <source>
        <dbReference type="EMBL" id="KAI0093691.1"/>
    </source>
</evidence>
<proteinExistence type="predicted"/>